<dbReference type="AlphaFoldDB" id="A0A523RQ74"/>
<accession>A0A523RQ74</accession>
<reference evidence="1 2" key="1">
    <citation type="submission" date="2019-03" db="EMBL/GenBank/DDBJ databases">
        <title>Metabolic potential of uncultured bacteria and archaea associated with petroleum seepage in deep-sea sediments.</title>
        <authorList>
            <person name="Dong X."/>
            <person name="Hubert C."/>
        </authorList>
    </citation>
    <scope>NUCLEOTIDE SEQUENCE [LARGE SCALE GENOMIC DNA]</scope>
    <source>
        <strain evidence="1">E44_bin7</strain>
    </source>
</reference>
<name>A0A523RQ74_UNCAE</name>
<gene>
    <name evidence="1" type="ORF">E3J84_06850</name>
</gene>
<sequence length="460" mass="53417">MEWYKGRDQKFREGRKYMDNKGLSAKLWVLSKQLQEKVKEYKSSKQLTKTKQLRLKSKISAFDYKEGNISYTTSHSPIIKEEWDLKKFFDFTEKVVKQIPDYHHLALEISKRCEVNEHQADFWLGQFAQTLTRQAFEGLSEETLVDTISMFVNDLDKGLVEWKLKVWVNGVWLEDEEYDIYEGLRVRRTRPSDLEVETPFYLLPYPSEPSPFGPTPSAILELVYRAKEPVAFQDEIENIINCLRLFRLGSVFSIKIKTHPKSILQSGPTLGSGLRFGSTYKYPISKEDIPKLAGLIAKIKVLLPKEIDPVNIALQRYNDALLKPESIESRITSTITCFEALYLKAEERMELSHRLSQRAAALLGFFDFVPLEVYKNLDRAYDVRSTFIHGSLIEAEKHKDIADLAEKTLNYARISLLIFLQLKSLIDKDKFINRIDNSLLDTRAHSKLEEFVKENCPMYS</sequence>
<evidence type="ECO:0000313" key="1">
    <source>
        <dbReference type="EMBL" id="TET07917.1"/>
    </source>
</evidence>
<evidence type="ECO:0000313" key="2">
    <source>
        <dbReference type="Proteomes" id="UP000316360"/>
    </source>
</evidence>
<protein>
    <submittedName>
        <fullName evidence="1">Uncharacterized protein</fullName>
    </submittedName>
</protein>
<comment type="caution">
    <text evidence="1">The sequence shown here is derived from an EMBL/GenBank/DDBJ whole genome shotgun (WGS) entry which is preliminary data.</text>
</comment>
<organism evidence="1 2">
    <name type="scientific">Aerophobetes bacterium</name>
    <dbReference type="NCBI Taxonomy" id="2030807"/>
    <lineage>
        <taxon>Bacteria</taxon>
        <taxon>Candidatus Aerophobota</taxon>
    </lineage>
</organism>
<dbReference type="EMBL" id="SOKJ01000393">
    <property type="protein sequence ID" value="TET07917.1"/>
    <property type="molecule type" value="Genomic_DNA"/>
</dbReference>
<dbReference type="Proteomes" id="UP000316360">
    <property type="component" value="Unassembled WGS sequence"/>
</dbReference>
<proteinExistence type="predicted"/>